<evidence type="ECO:0000313" key="8">
    <source>
        <dbReference type="EMBL" id="ADB18699.1"/>
    </source>
</evidence>
<reference evidence="8 9" key="1">
    <citation type="journal article" date="2009" name="Stand. Genomic Sci.">
        <title>Complete genome sequence of Pirellula staleyi type strain (ATCC 27377).</title>
        <authorList>
            <person name="Clum A."/>
            <person name="Tindall B.J."/>
            <person name="Sikorski J."/>
            <person name="Ivanova N."/>
            <person name="Mavrommatis K."/>
            <person name="Lucas S."/>
            <person name="Glavina del Rio T."/>
            <person name="Nolan M."/>
            <person name="Chen F."/>
            <person name="Tice H."/>
            <person name="Pitluck S."/>
            <person name="Cheng J.F."/>
            <person name="Chertkov O."/>
            <person name="Brettin T."/>
            <person name="Han C."/>
            <person name="Detter J.C."/>
            <person name="Kuske C."/>
            <person name="Bruce D."/>
            <person name="Goodwin L."/>
            <person name="Ovchinikova G."/>
            <person name="Pati A."/>
            <person name="Mikhailova N."/>
            <person name="Chen A."/>
            <person name="Palaniappan K."/>
            <person name="Land M."/>
            <person name="Hauser L."/>
            <person name="Chang Y.J."/>
            <person name="Jeffries C.D."/>
            <person name="Chain P."/>
            <person name="Rohde M."/>
            <person name="Goker M."/>
            <person name="Bristow J."/>
            <person name="Eisen J.A."/>
            <person name="Markowitz V."/>
            <person name="Hugenholtz P."/>
            <person name="Kyrpides N.C."/>
            <person name="Klenk H.P."/>
            <person name="Lapidus A."/>
        </authorList>
    </citation>
    <scope>NUCLEOTIDE SEQUENCE [LARGE SCALE GENOMIC DNA]</scope>
    <source>
        <strain evidence="9">ATCC 27377 / DSM 6068 / ICPB 4128</strain>
    </source>
</reference>
<name>D2R2W6_PIRSD</name>
<dbReference type="Pfam" id="PF08281">
    <property type="entry name" value="Sigma70_r4_2"/>
    <property type="match status" value="1"/>
</dbReference>
<evidence type="ECO:0000256" key="3">
    <source>
        <dbReference type="ARBA" id="ARBA00023082"/>
    </source>
</evidence>
<gene>
    <name evidence="8" type="ordered locus">Psta_4046</name>
</gene>
<keyword evidence="4" id="KW-0238">DNA-binding</keyword>
<dbReference type="KEGG" id="psl:Psta_4046"/>
<dbReference type="InterPro" id="IPR013324">
    <property type="entry name" value="RNA_pol_sigma_r3/r4-like"/>
</dbReference>
<dbReference type="InterPro" id="IPR013249">
    <property type="entry name" value="RNA_pol_sigma70_r4_t2"/>
</dbReference>
<evidence type="ECO:0000259" key="7">
    <source>
        <dbReference type="Pfam" id="PF08281"/>
    </source>
</evidence>
<dbReference type="SUPFAM" id="SSF88659">
    <property type="entry name" value="Sigma3 and sigma4 domains of RNA polymerase sigma factors"/>
    <property type="match status" value="1"/>
</dbReference>
<evidence type="ECO:0000256" key="4">
    <source>
        <dbReference type="ARBA" id="ARBA00023125"/>
    </source>
</evidence>
<organism evidence="8 9">
    <name type="scientific">Pirellula staleyi (strain ATCC 27377 / DSM 6068 / ICPB 4128)</name>
    <name type="common">Pirella staleyi</name>
    <dbReference type="NCBI Taxonomy" id="530564"/>
    <lineage>
        <taxon>Bacteria</taxon>
        <taxon>Pseudomonadati</taxon>
        <taxon>Planctomycetota</taxon>
        <taxon>Planctomycetia</taxon>
        <taxon>Pirellulales</taxon>
        <taxon>Pirellulaceae</taxon>
        <taxon>Pirellula</taxon>
    </lineage>
</organism>
<dbReference type="GO" id="GO:0003677">
    <property type="term" value="F:DNA binding"/>
    <property type="evidence" value="ECO:0007669"/>
    <property type="project" value="UniProtKB-KW"/>
</dbReference>
<dbReference type="PANTHER" id="PTHR43133">
    <property type="entry name" value="RNA POLYMERASE ECF-TYPE SIGMA FACTO"/>
    <property type="match status" value="1"/>
</dbReference>
<evidence type="ECO:0000256" key="2">
    <source>
        <dbReference type="ARBA" id="ARBA00023015"/>
    </source>
</evidence>
<dbReference type="OrthoDB" id="9782703at2"/>
<dbReference type="SUPFAM" id="SSF88946">
    <property type="entry name" value="Sigma2 domain of RNA polymerase sigma factors"/>
    <property type="match status" value="1"/>
</dbReference>
<dbReference type="HOGENOM" id="CLU_047691_3_1_0"/>
<dbReference type="NCBIfam" id="TIGR02937">
    <property type="entry name" value="sigma70-ECF"/>
    <property type="match status" value="1"/>
</dbReference>
<dbReference type="Gene3D" id="1.10.10.10">
    <property type="entry name" value="Winged helix-like DNA-binding domain superfamily/Winged helix DNA-binding domain"/>
    <property type="match status" value="1"/>
</dbReference>
<keyword evidence="5" id="KW-0804">Transcription</keyword>
<proteinExistence type="inferred from homology"/>
<evidence type="ECO:0000256" key="1">
    <source>
        <dbReference type="ARBA" id="ARBA00010641"/>
    </source>
</evidence>
<feature type="domain" description="RNA polymerase sigma factor 70 region 4 type 2" evidence="7">
    <location>
        <begin position="126"/>
        <end position="177"/>
    </location>
</feature>
<evidence type="ECO:0000313" key="9">
    <source>
        <dbReference type="Proteomes" id="UP000001887"/>
    </source>
</evidence>
<protein>
    <submittedName>
        <fullName evidence="8">RNA polymerase, sigma-24 subunit, ECF subfamily</fullName>
    </submittedName>
</protein>
<dbReference type="InterPro" id="IPR014284">
    <property type="entry name" value="RNA_pol_sigma-70_dom"/>
</dbReference>
<dbReference type="EMBL" id="CP001848">
    <property type="protein sequence ID" value="ADB18699.1"/>
    <property type="molecule type" value="Genomic_DNA"/>
</dbReference>
<keyword evidence="3" id="KW-0731">Sigma factor</keyword>
<evidence type="ECO:0000256" key="5">
    <source>
        <dbReference type="ARBA" id="ARBA00023163"/>
    </source>
</evidence>
<dbReference type="eggNOG" id="COG1595">
    <property type="taxonomic scope" value="Bacteria"/>
</dbReference>
<keyword evidence="9" id="KW-1185">Reference proteome</keyword>
<dbReference type="InterPro" id="IPR007627">
    <property type="entry name" value="RNA_pol_sigma70_r2"/>
</dbReference>
<sequence length="185" mass="21099">MSSSASKEKTEAPLSPASPVLGSLADAFALYQSELLGTLYYLVGNLDDARDALQDAFIKCWRNQDKLHEVQNLKAWIFCVALNAGRDVRETAWRRRRQGLPEDEMQLTSREQPPDVILENDERMALLRDALRALRPEEQEIFLLRQNGNLTYEEIAKELNIPPGTVKTRMRLALNHLRQVLAEPT</sequence>
<comment type="similarity">
    <text evidence="1">Belongs to the sigma-70 factor family. ECF subfamily.</text>
</comment>
<dbReference type="AlphaFoldDB" id="D2R2W6"/>
<dbReference type="STRING" id="530564.Psta_4046"/>
<evidence type="ECO:0000259" key="6">
    <source>
        <dbReference type="Pfam" id="PF04542"/>
    </source>
</evidence>
<dbReference type="InterPro" id="IPR036388">
    <property type="entry name" value="WH-like_DNA-bd_sf"/>
</dbReference>
<dbReference type="GO" id="GO:0016987">
    <property type="term" value="F:sigma factor activity"/>
    <property type="evidence" value="ECO:0007669"/>
    <property type="project" value="UniProtKB-KW"/>
</dbReference>
<dbReference type="Proteomes" id="UP000001887">
    <property type="component" value="Chromosome"/>
</dbReference>
<dbReference type="InterPro" id="IPR039425">
    <property type="entry name" value="RNA_pol_sigma-70-like"/>
</dbReference>
<feature type="domain" description="RNA polymerase sigma-70 region 2" evidence="6">
    <location>
        <begin position="29"/>
        <end position="94"/>
    </location>
</feature>
<dbReference type="PANTHER" id="PTHR43133:SF8">
    <property type="entry name" value="RNA POLYMERASE SIGMA FACTOR HI_1459-RELATED"/>
    <property type="match status" value="1"/>
</dbReference>
<dbReference type="CDD" id="cd06171">
    <property type="entry name" value="Sigma70_r4"/>
    <property type="match status" value="1"/>
</dbReference>
<dbReference type="Pfam" id="PF04542">
    <property type="entry name" value="Sigma70_r2"/>
    <property type="match status" value="1"/>
</dbReference>
<keyword evidence="2" id="KW-0805">Transcription regulation</keyword>
<dbReference type="GO" id="GO:0006352">
    <property type="term" value="P:DNA-templated transcription initiation"/>
    <property type="evidence" value="ECO:0007669"/>
    <property type="project" value="InterPro"/>
</dbReference>
<accession>D2R2W6</accession>
<dbReference type="Gene3D" id="1.10.1740.10">
    <property type="match status" value="1"/>
</dbReference>
<dbReference type="InterPro" id="IPR013325">
    <property type="entry name" value="RNA_pol_sigma_r2"/>
</dbReference>